<proteinExistence type="predicted"/>
<dbReference type="AlphaFoldDB" id="A0A7W9LHX7"/>
<evidence type="ECO:0000313" key="1">
    <source>
        <dbReference type="EMBL" id="MBB5784363.1"/>
    </source>
</evidence>
<dbReference type="EC" id="3.1.3.3" evidence="1"/>
<dbReference type="Proteomes" id="UP000579153">
    <property type="component" value="Unassembled WGS sequence"/>
</dbReference>
<sequence>MGILHIFDMDGTLLAGTTASLEIARHTGTTPRLLEMEARFAAGELDTRGFSAALPGLWADLTPQVVAAAYAAAPWLGGIAEVCADIRARGEHSLVITMAPDFFARHLLELGFDEVAASTFPPLPFTAPLDPGGVLTPADKVRITDRTRARLGLGRDQCLAYGDSMSDAPLFRHLPHTVAVNADHHLADLAALDYRGDDLTEAYRLARTLLPTATPTACGQRPSSRWTASP</sequence>
<name>A0A7W9LHX7_9ACTN</name>
<keyword evidence="1" id="KW-0378">Hydrolase</keyword>
<dbReference type="GO" id="GO:0016787">
    <property type="term" value="F:hydrolase activity"/>
    <property type="evidence" value="ECO:0007669"/>
    <property type="project" value="UniProtKB-KW"/>
</dbReference>
<reference evidence="1 2" key="1">
    <citation type="submission" date="2020-08" db="EMBL/GenBank/DDBJ databases">
        <title>Sequencing the genomes of 1000 actinobacteria strains.</title>
        <authorList>
            <person name="Klenk H.-P."/>
        </authorList>
    </citation>
    <scope>NUCLEOTIDE SEQUENCE [LARGE SCALE GENOMIC DNA]</scope>
    <source>
        <strain evidence="1 2">DSM 45507</strain>
    </source>
</reference>
<evidence type="ECO:0000313" key="2">
    <source>
        <dbReference type="Proteomes" id="UP000579153"/>
    </source>
</evidence>
<organism evidence="1 2">
    <name type="scientific">Nonomuraea jabiensis</name>
    <dbReference type="NCBI Taxonomy" id="882448"/>
    <lineage>
        <taxon>Bacteria</taxon>
        <taxon>Bacillati</taxon>
        <taxon>Actinomycetota</taxon>
        <taxon>Actinomycetes</taxon>
        <taxon>Streptosporangiales</taxon>
        <taxon>Streptosporangiaceae</taxon>
        <taxon>Nonomuraea</taxon>
    </lineage>
</organism>
<dbReference type="SUPFAM" id="SSF56784">
    <property type="entry name" value="HAD-like"/>
    <property type="match status" value="1"/>
</dbReference>
<protein>
    <submittedName>
        <fullName evidence="1">Phosphoserine phosphatase</fullName>
        <ecNumber evidence="1">3.1.3.3</ecNumber>
    </submittedName>
</protein>
<dbReference type="Gene3D" id="3.40.50.1000">
    <property type="entry name" value="HAD superfamily/HAD-like"/>
    <property type="match status" value="1"/>
</dbReference>
<dbReference type="EMBL" id="JACHMB010000001">
    <property type="protein sequence ID" value="MBB5784363.1"/>
    <property type="molecule type" value="Genomic_DNA"/>
</dbReference>
<dbReference type="Pfam" id="PF12710">
    <property type="entry name" value="HAD"/>
    <property type="match status" value="1"/>
</dbReference>
<dbReference type="InterPro" id="IPR023214">
    <property type="entry name" value="HAD_sf"/>
</dbReference>
<dbReference type="RefSeq" id="WP_185077320.1">
    <property type="nucleotide sequence ID" value="NZ_JACHMB010000001.1"/>
</dbReference>
<gene>
    <name evidence="1" type="ORF">HD596_011119</name>
</gene>
<accession>A0A7W9LHX7</accession>
<dbReference type="InterPro" id="IPR036412">
    <property type="entry name" value="HAD-like_sf"/>
</dbReference>
<keyword evidence="2" id="KW-1185">Reference proteome</keyword>
<comment type="caution">
    <text evidence="1">The sequence shown here is derived from an EMBL/GenBank/DDBJ whole genome shotgun (WGS) entry which is preliminary data.</text>
</comment>